<organism evidence="1 2">
    <name type="scientific">Aeromonas jandaei</name>
    <dbReference type="NCBI Taxonomy" id="650"/>
    <lineage>
        <taxon>Bacteria</taxon>
        <taxon>Pseudomonadati</taxon>
        <taxon>Pseudomonadota</taxon>
        <taxon>Gammaproteobacteria</taxon>
        <taxon>Aeromonadales</taxon>
        <taxon>Aeromonadaceae</taxon>
        <taxon>Aeromonas</taxon>
    </lineage>
</organism>
<dbReference type="Pfam" id="PF05926">
    <property type="entry name" value="Phage_GPL"/>
    <property type="match status" value="1"/>
</dbReference>
<dbReference type="Proteomes" id="UP000595481">
    <property type="component" value="Chromosome"/>
</dbReference>
<evidence type="ECO:0000313" key="2">
    <source>
        <dbReference type="Proteomes" id="UP000595481"/>
    </source>
</evidence>
<proteinExistence type="predicted"/>
<keyword evidence="2" id="KW-1185">Reference proteome</keyword>
<reference evidence="1 2" key="1">
    <citation type="submission" date="2020-12" db="EMBL/GenBank/DDBJ databases">
        <title>FDA dAtabase for Regulatory Grade micrObial Sequences (FDA-ARGOS): Supporting development and validation of Infectious Disease Dx tests.</title>
        <authorList>
            <person name="Sproer C."/>
            <person name="Gronow S."/>
            <person name="Severitt S."/>
            <person name="Schroder I."/>
            <person name="Tallon L."/>
            <person name="Sadzewicz L."/>
            <person name="Zhao X."/>
            <person name="Boylan J."/>
            <person name="Ott S."/>
            <person name="Bowen H."/>
            <person name="Vavikolanu K."/>
            <person name="Mehta A."/>
            <person name="Aluvathingal J."/>
            <person name="Nadendla S."/>
            <person name="Lowell S."/>
            <person name="Myers T."/>
            <person name="Yan Y."/>
            <person name="Sichtig H."/>
        </authorList>
    </citation>
    <scope>NUCLEOTIDE SEQUENCE [LARGE SCALE GENOMIC DNA]</scope>
    <source>
        <strain evidence="1 2">FDAARGOS_986</strain>
    </source>
</reference>
<accession>A0A7T4AC31</accession>
<dbReference type="RefSeq" id="WP_042031730.1">
    <property type="nucleotide sequence ID" value="NZ_CAWMFX010000031.1"/>
</dbReference>
<sequence length="156" mass="17188">MTSGFIPTNPANKDEGEIASATFWPVIKLADVRAIMRTDGTVTTERLRHAVIDAIAAVNSDLSGWAINRQGEGHAELADVPSQTIAGESVLVHWYRRAVYSMARANLYERYLDSSATAEAVKDAEPRNLTADDLYRDARFAIRDILGETHTTVELI</sequence>
<gene>
    <name evidence="1" type="ORF">I6H43_06520</name>
</gene>
<protein>
    <submittedName>
        <fullName evidence="1">Head completion/stabilization protein</fullName>
    </submittedName>
</protein>
<dbReference type="InterPro" id="IPR009225">
    <property type="entry name" value="Phage_head_completion_GpL"/>
</dbReference>
<name>A0A7T4AC31_AERJA</name>
<dbReference type="GeneID" id="69550918"/>
<dbReference type="EMBL" id="CP066092">
    <property type="protein sequence ID" value="QQB21177.1"/>
    <property type="molecule type" value="Genomic_DNA"/>
</dbReference>
<evidence type="ECO:0000313" key="1">
    <source>
        <dbReference type="EMBL" id="QQB21177.1"/>
    </source>
</evidence>